<accession>A0A3M7PW31</accession>
<feature type="compositionally biased region" description="Acidic residues" evidence="14">
    <location>
        <begin position="478"/>
        <end position="496"/>
    </location>
</feature>
<evidence type="ECO:0000256" key="4">
    <source>
        <dbReference type="ARBA" id="ARBA00012723"/>
    </source>
</evidence>
<dbReference type="PANTHER" id="PTHR18929:SF240">
    <property type="entry name" value="PROTEIN DISULFIDE-ISOMERASE"/>
    <property type="match status" value="1"/>
</dbReference>
<evidence type="ECO:0000256" key="1">
    <source>
        <dbReference type="ARBA" id="ARBA00001182"/>
    </source>
</evidence>
<feature type="disulfide bond" description="Redox-active" evidence="11">
    <location>
        <begin position="53"/>
        <end position="56"/>
    </location>
</feature>
<protein>
    <recommendedName>
        <fullName evidence="4 13">Protein disulfide-isomerase</fullName>
        <ecNumber evidence="4 13">5.3.4.1</ecNumber>
    </recommendedName>
</protein>
<reference evidence="16 17" key="1">
    <citation type="journal article" date="2018" name="Sci. Rep.">
        <title>Genomic signatures of local adaptation to the degree of environmental predictability in rotifers.</title>
        <authorList>
            <person name="Franch-Gras L."/>
            <person name="Hahn C."/>
            <person name="Garcia-Roger E.M."/>
            <person name="Carmona M.J."/>
            <person name="Serra M."/>
            <person name="Gomez A."/>
        </authorList>
    </citation>
    <scope>NUCLEOTIDE SEQUENCE [LARGE SCALE GENOMIC DNA]</scope>
    <source>
        <strain evidence="16">HYR1</strain>
    </source>
</reference>
<evidence type="ECO:0000256" key="7">
    <source>
        <dbReference type="ARBA" id="ARBA00022824"/>
    </source>
</evidence>
<dbReference type="InterPro" id="IPR005792">
    <property type="entry name" value="Prot_disulphide_isomerase"/>
</dbReference>
<keyword evidence="17" id="KW-1185">Reference proteome</keyword>
<dbReference type="PANTHER" id="PTHR18929">
    <property type="entry name" value="PROTEIN DISULFIDE ISOMERASE"/>
    <property type="match status" value="1"/>
</dbReference>
<dbReference type="CDD" id="cd02981">
    <property type="entry name" value="PDI_b_family"/>
    <property type="match status" value="1"/>
</dbReference>
<comment type="similarity">
    <text evidence="3 12">Belongs to the protein disulfide isomerase family.</text>
</comment>
<evidence type="ECO:0000256" key="5">
    <source>
        <dbReference type="ARBA" id="ARBA00022729"/>
    </source>
</evidence>
<comment type="caution">
    <text evidence="16">The sequence shown here is derived from an EMBL/GenBank/DDBJ whole genome shotgun (WGS) entry which is preliminary data.</text>
</comment>
<evidence type="ECO:0000256" key="11">
    <source>
        <dbReference type="PIRSR" id="PIRSR605792-51"/>
    </source>
</evidence>
<keyword evidence="9 13" id="KW-0413">Isomerase</keyword>
<keyword evidence="10 11" id="KW-0676">Redox-active center</keyword>
<dbReference type="FunFam" id="3.40.30.10:FF:000023">
    <property type="entry name" value="Protein disulfide-isomerase"/>
    <property type="match status" value="1"/>
</dbReference>
<dbReference type="NCBIfam" id="TIGR01130">
    <property type="entry name" value="ER_PDI_fam"/>
    <property type="match status" value="1"/>
</dbReference>
<name>A0A3M7PW31_BRAPC</name>
<comment type="catalytic activity">
    <reaction evidence="1 13">
        <text>Catalyzes the rearrangement of -S-S- bonds in proteins.</text>
        <dbReference type="EC" id="5.3.4.1"/>
    </reaction>
</comment>
<sequence>MNKYLMLLLLATIALTKSEVQEEEDVLVLTSDNFEEVVGSNKFLLVEFYAPWCGHCKALAPEYAKAAGKLKSESSEIRLAKVDATVQSELGERFKIRGYPTLKFFVDGTPLEYTGGRTSDEIIQWCKKKSGPASVTVASVDELKNLQAENEVLVLGLFKDASSEQATVYNNVAKLVDSAAFAITSEQAVFDELNVKSSEGLVLLKKFDEGRNDFEGTFDAEEIKRFIHANQLPLVTEFNQETAQKIFGGDIKVHNLLFASKKADNMEATMNEFKAAAKDFRGKVIFVLIDSDVDENERVMEFFGLKKEDAPTVRLISLGQDMTKFKPESSEITASVLTQFVRDFLDGKLKPHLLTQDVPEDWDAQPVKVLVGKNFDQVARDKSKTVLVEFYAPWCGHCKQLAPIYDQLGEKFKDSAEFVIAKMDSTVNELEDIKIQSFPTIKLFPKDSDAVIDFTGERNLEAMTKFVESHGLEGGAAEGEEGDQEQPEEPEAKEEL</sequence>
<dbReference type="OrthoDB" id="72053at2759"/>
<dbReference type="PRINTS" id="PR00421">
    <property type="entry name" value="THIOREDOXIN"/>
</dbReference>
<dbReference type="Pfam" id="PF13848">
    <property type="entry name" value="Thioredoxin_6"/>
    <property type="match status" value="1"/>
</dbReference>
<keyword evidence="8 11" id="KW-1015">Disulfide bond</keyword>
<evidence type="ECO:0000256" key="8">
    <source>
        <dbReference type="ARBA" id="ARBA00023157"/>
    </source>
</evidence>
<evidence type="ECO:0000256" key="12">
    <source>
        <dbReference type="RuleBase" id="RU004208"/>
    </source>
</evidence>
<feature type="region of interest" description="Disordered" evidence="14">
    <location>
        <begin position="469"/>
        <end position="496"/>
    </location>
</feature>
<dbReference type="CDD" id="cd02995">
    <property type="entry name" value="PDI_a_PDI_a'_C"/>
    <property type="match status" value="1"/>
</dbReference>
<dbReference type="EC" id="5.3.4.1" evidence="4 13"/>
<dbReference type="NCBIfam" id="TIGR01126">
    <property type="entry name" value="pdi_dom"/>
    <property type="match status" value="2"/>
</dbReference>
<proteinExistence type="inferred from homology"/>
<feature type="domain" description="Thioredoxin" evidence="15">
    <location>
        <begin position="344"/>
        <end position="472"/>
    </location>
</feature>
<dbReference type="EMBL" id="REGN01008560">
    <property type="protein sequence ID" value="RNA03270.1"/>
    <property type="molecule type" value="Genomic_DNA"/>
</dbReference>
<evidence type="ECO:0000256" key="3">
    <source>
        <dbReference type="ARBA" id="ARBA00006347"/>
    </source>
</evidence>
<feature type="signal peptide" evidence="13">
    <location>
        <begin position="1"/>
        <end position="18"/>
    </location>
</feature>
<keyword evidence="7" id="KW-0256">Endoplasmic reticulum</keyword>
<comment type="subcellular location">
    <subcellularLocation>
        <location evidence="2">Endoplasmic reticulum lumen</location>
    </subcellularLocation>
</comment>
<keyword evidence="6" id="KW-0677">Repeat</keyword>
<dbReference type="Gene3D" id="3.40.30.10">
    <property type="entry name" value="Glutaredoxin"/>
    <property type="match status" value="4"/>
</dbReference>
<dbReference type="GO" id="GO:0005788">
    <property type="term" value="C:endoplasmic reticulum lumen"/>
    <property type="evidence" value="ECO:0007669"/>
    <property type="project" value="UniProtKB-SubCell"/>
</dbReference>
<dbReference type="InterPro" id="IPR013766">
    <property type="entry name" value="Thioredoxin_domain"/>
</dbReference>
<feature type="domain" description="Thioredoxin" evidence="15">
    <location>
        <begin position="6"/>
        <end position="131"/>
    </location>
</feature>
<dbReference type="GO" id="GO:0003756">
    <property type="term" value="F:protein disulfide isomerase activity"/>
    <property type="evidence" value="ECO:0007669"/>
    <property type="project" value="UniProtKB-EC"/>
</dbReference>
<dbReference type="STRING" id="10195.A0A3M7PW31"/>
<dbReference type="CDD" id="cd02961">
    <property type="entry name" value="PDI_a_family"/>
    <property type="match status" value="1"/>
</dbReference>
<dbReference type="AlphaFoldDB" id="A0A3M7PW31"/>
<dbReference type="GO" id="GO:0034976">
    <property type="term" value="P:response to endoplasmic reticulum stress"/>
    <property type="evidence" value="ECO:0007669"/>
    <property type="project" value="TreeGrafter"/>
</dbReference>
<dbReference type="FunFam" id="3.40.30.10:FF:000042">
    <property type="entry name" value="protein disulfide-isomerase A2"/>
    <property type="match status" value="1"/>
</dbReference>
<organism evidence="16 17">
    <name type="scientific">Brachionus plicatilis</name>
    <name type="common">Marine rotifer</name>
    <name type="synonym">Brachionus muelleri</name>
    <dbReference type="NCBI Taxonomy" id="10195"/>
    <lineage>
        <taxon>Eukaryota</taxon>
        <taxon>Metazoa</taxon>
        <taxon>Spiralia</taxon>
        <taxon>Gnathifera</taxon>
        <taxon>Rotifera</taxon>
        <taxon>Eurotatoria</taxon>
        <taxon>Monogononta</taxon>
        <taxon>Pseudotrocha</taxon>
        <taxon>Ploima</taxon>
        <taxon>Brachionidae</taxon>
        <taxon>Brachionus</taxon>
    </lineage>
</organism>
<evidence type="ECO:0000256" key="10">
    <source>
        <dbReference type="ARBA" id="ARBA00023284"/>
    </source>
</evidence>
<keyword evidence="5 13" id="KW-0732">Signal</keyword>
<evidence type="ECO:0000256" key="6">
    <source>
        <dbReference type="ARBA" id="ARBA00022737"/>
    </source>
</evidence>
<dbReference type="InterPro" id="IPR017937">
    <property type="entry name" value="Thioredoxin_CS"/>
</dbReference>
<evidence type="ECO:0000259" key="15">
    <source>
        <dbReference type="PROSITE" id="PS51352"/>
    </source>
</evidence>
<feature type="disulfide bond" description="Redox-active" evidence="11">
    <location>
        <begin position="395"/>
        <end position="398"/>
    </location>
</feature>
<evidence type="ECO:0000313" key="16">
    <source>
        <dbReference type="EMBL" id="RNA03270.1"/>
    </source>
</evidence>
<dbReference type="CDD" id="cd02982">
    <property type="entry name" value="PDI_b'_family"/>
    <property type="match status" value="1"/>
</dbReference>
<dbReference type="PROSITE" id="PS51352">
    <property type="entry name" value="THIOREDOXIN_2"/>
    <property type="match status" value="2"/>
</dbReference>
<dbReference type="PROSITE" id="PS00194">
    <property type="entry name" value="THIOREDOXIN_1"/>
    <property type="match status" value="2"/>
</dbReference>
<evidence type="ECO:0000256" key="13">
    <source>
        <dbReference type="RuleBase" id="RU361130"/>
    </source>
</evidence>
<evidence type="ECO:0000256" key="2">
    <source>
        <dbReference type="ARBA" id="ARBA00004319"/>
    </source>
</evidence>
<evidence type="ECO:0000256" key="9">
    <source>
        <dbReference type="ARBA" id="ARBA00023235"/>
    </source>
</evidence>
<dbReference type="Pfam" id="PF00085">
    <property type="entry name" value="Thioredoxin"/>
    <property type="match status" value="2"/>
</dbReference>
<gene>
    <name evidence="16" type="ORF">BpHYR1_029450</name>
</gene>
<dbReference type="InterPro" id="IPR036249">
    <property type="entry name" value="Thioredoxin-like_sf"/>
</dbReference>
<dbReference type="GO" id="GO:0006457">
    <property type="term" value="P:protein folding"/>
    <property type="evidence" value="ECO:0007669"/>
    <property type="project" value="TreeGrafter"/>
</dbReference>
<dbReference type="FunFam" id="3.40.30.10:FF:000027">
    <property type="entry name" value="protein disulfide-isomerase A2"/>
    <property type="match status" value="1"/>
</dbReference>
<dbReference type="Proteomes" id="UP000276133">
    <property type="component" value="Unassembled WGS sequence"/>
</dbReference>
<dbReference type="InterPro" id="IPR005788">
    <property type="entry name" value="PDI_thioredoxin-like_dom"/>
</dbReference>
<dbReference type="SUPFAM" id="SSF52833">
    <property type="entry name" value="Thioredoxin-like"/>
    <property type="match status" value="4"/>
</dbReference>
<evidence type="ECO:0000256" key="14">
    <source>
        <dbReference type="SAM" id="MobiDB-lite"/>
    </source>
</evidence>
<feature type="chain" id="PRO_5017854711" description="Protein disulfide-isomerase" evidence="13">
    <location>
        <begin position="19"/>
        <end position="496"/>
    </location>
</feature>
<evidence type="ECO:0000313" key="17">
    <source>
        <dbReference type="Proteomes" id="UP000276133"/>
    </source>
</evidence>
<dbReference type="FunFam" id="3.40.30.10:FF:000030">
    <property type="entry name" value="Protein disulfide-isomerase"/>
    <property type="match status" value="1"/>
</dbReference>